<dbReference type="InterPro" id="IPR003607">
    <property type="entry name" value="HD/PDEase_dom"/>
</dbReference>
<dbReference type="InterPro" id="IPR052020">
    <property type="entry name" value="Cyclic_di-GMP/3'3'-cGAMP_PDE"/>
</dbReference>
<accession>D9R6T0</accession>
<dbReference type="RefSeq" id="WP_013271681.1">
    <property type="nucleotide sequence ID" value="NC_014376.1"/>
</dbReference>
<dbReference type="Proteomes" id="UP000001662">
    <property type="component" value="Chromosome"/>
</dbReference>
<dbReference type="Gene3D" id="1.10.3210.10">
    <property type="entry name" value="Hypothetical protein af1432"/>
    <property type="match status" value="1"/>
</dbReference>
<dbReference type="HOGENOM" id="CLU_000445_92_3_9"/>
<evidence type="ECO:0000313" key="3">
    <source>
        <dbReference type="Proteomes" id="UP000001662"/>
    </source>
</evidence>
<dbReference type="STRING" id="610130.Closa_0967"/>
<gene>
    <name evidence="2" type="ordered locus">Closa_0967</name>
</gene>
<dbReference type="PaxDb" id="610130-Closa_0967"/>
<dbReference type="Pfam" id="PF13487">
    <property type="entry name" value="HD_5"/>
    <property type="match status" value="1"/>
</dbReference>
<organism evidence="2 3">
    <name type="scientific">Lacrimispora saccharolytica (strain ATCC 35040 / DSM 2544 / NRCC 2533 / WM1)</name>
    <name type="common">Clostridium saccharolyticum</name>
    <dbReference type="NCBI Taxonomy" id="610130"/>
    <lineage>
        <taxon>Bacteria</taxon>
        <taxon>Bacillati</taxon>
        <taxon>Bacillota</taxon>
        <taxon>Clostridia</taxon>
        <taxon>Lachnospirales</taxon>
        <taxon>Lachnospiraceae</taxon>
        <taxon>Lacrimispora</taxon>
    </lineage>
</organism>
<dbReference type="CDD" id="cd00077">
    <property type="entry name" value="HDc"/>
    <property type="match status" value="1"/>
</dbReference>
<sequence length="212" mass="23861">MDSGPEYELCTGGVDYHEIIQCIVSALDAKDPYTAGHSQRVSDMALALLEFLSLDKNEIEKIHIAAHLHDIGKIGIPDSVLNKPDKLSEVEWEAMKKHPRIGADILSKSRHLKELKDIVLYHHERFDGKGYPEGLKGDEIPLGARIIAVCDSIDAMTSDRGYRRAYSLEHCYEEIKKNLGAMYDPVLGNLALMHWDQVTETIRRLEGKLSPQ</sequence>
<protein>
    <submittedName>
        <fullName evidence="2">Metal dependent phosphohydrolase</fullName>
    </submittedName>
</protein>
<dbReference type="GO" id="GO:0016787">
    <property type="term" value="F:hydrolase activity"/>
    <property type="evidence" value="ECO:0007669"/>
    <property type="project" value="UniProtKB-KW"/>
</dbReference>
<feature type="domain" description="HD-GYP" evidence="1">
    <location>
        <begin position="12"/>
        <end position="207"/>
    </location>
</feature>
<keyword evidence="3" id="KW-1185">Reference proteome</keyword>
<dbReference type="eggNOG" id="COG2206">
    <property type="taxonomic scope" value="Bacteria"/>
</dbReference>
<evidence type="ECO:0000259" key="1">
    <source>
        <dbReference type="PROSITE" id="PS51832"/>
    </source>
</evidence>
<dbReference type="PANTHER" id="PTHR45228">
    <property type="entry name" value="CYCLIC DI-GMP PHOSPHODIESTERASE TM_0186-RELATED"/>
    <property type="match status" value="1"/>
</dbReference>
<dbReference type="SMART" id="SM00471">
    <property type="entry name" value="HDc"/>
    <property type="match status" value="1"/>
</dbReference>
<dbReference type="OrthoDB" id="9804747at2"/>
<dbReference type="KEGG" id="csh:Closa_0967"/>
<dbReference type="NCBIfam" id="TIGR00277">
    <property type="entry name" value="HDIG"/>
    <property type="match status" value="1"/>
</dbReference>
<evidence type="ECO:0000313" key="2">
    <source>
        <dbReference type="EMBL" id="ADL03586.1"/>
    </source>
</evidence>
<dbReference type="InterPro" id="IPR006675">
    <property type="entry name" value="HDIG_dom"/>
</dbReference>
<proteinExistence type="predicted"/>
<name>D9R6T0_LACSW</name>
<dbReference type="AlphaFoldDB" id="D9R6T0"/>
<dbReference type="EMBL" id="CP002109">
    <property type="protein sequence ID" value="ADL03586.1"/>
    <property type="molecule type" value="Genomic_DNA"/>
</dbReference>
<dbReference type="PROSITE" id="PS51832">
    <property type="entry name" value="HD_GYP"/>
    <property type="match status" value="1"/>
</dbReference>
<reference evidence="2" key="1">
    <citation type="submission" date="2010-07" db="EMBL/GenBank/DDBJ databases">
        <title>Complete sequence of Clostridium saccharolyticum WM1.</title>
        <authorList>
            <consortium name="US DOE Joint Genome Institute"/>
            <person name="Lucas S."/>
            <person name="Copeland A."/>
            <person name="Lapidus A."/>
            <person name="Cheng J.-F."/>
            <person name="Bruce D."/>
            <person name="Goodwin L."/>
            <person name="Pitluck S."/>
            <person name="Chertkov O."/>
            <person name="Detter J.C."/>
            <person name="Han C."/>
            <person name="Tapia R."/>
            <person name="Land M."/>
            <person name="Hauser L."/>
            <person name="Chang Y.-J."/>
            <person name="Jeffries C."/>
            <person name="Kyrpides N."/>
            <person name="Ivanova N."/>
            <person name="Mikhailova N."/>
            <person name="Mouttaki H."/>
            <person name="Lin L."/>
            <person name="Zhou J."/>
            <person name="Hemme C.L."/>
            <person name="Woyke T."/>
        </authorList>
    </citation>
    <scope>NUCLEOTIDE SEQUENCE [LARGE SCALE GENOMIC DNA]</scope>
    <source>
        <strain evidence="2">WM1</strain>
    </source>
</reference>
<dbReference type="InterPro" id="IPR037522">
    <property type="entry name" value="HD_GYP_dom"/>
</dbReference>
<dbReference type="SUPFAM" id="SSF109604">
    <property type="entry name" value="HD-domain/PDEase-like"/>
    <property type="match status" value="1"/>
</dbReference>